<protein>
    <recommendedName>
        <fullName evidence="10">DUF4870 domain-containing protein</fullName>
    </recommendedName>
</protein>
<feature type="region of interest" description="Disordered" evidence="5">
    <location>
        <begin position="79"/>
        <end position="105"/>
    </location>
</feature>
<feature type="compositionally biased region" description="Pro residues" evidence="5">
    <location>
        <begin position="93"/>
        <end position="105"/>
    </location>
</feature>
<evidence type="ECO:0000256" key="5">
    <source>
        <dbReference type="SAM" id="MobiDB-lite"/>
    </source>
</evidence>
<sequence length="232" mass="23455">MAVGPAAPVGGAAAGAATGGATGGVAIGGIRGIGGVCGGCALVIATTLGRFDRAWGPGTAQRPDTAPPRAAWQAVAVTPHDPDRPAEPFASPYGPPPSWQPPPAPPSGAPWALGVLALVPIPFLAQVGSGIVMAGVGRSRRRYGGVDAVNGRHAANWGLTYALLTVLLVAGHFVLLFLATREGPVDGFFPLGILMTLWLLISLAHVVVCIVGGVRAGAGREFRVPALPFFRD</sequence>
<dbReference type="EMBL" id="BSUM01000001">
    <property type="protein sequence ID" value="GMA33460.1"/>
    <property type="molecule type" value="Genomic_DNA"/>
</dbReference>
<evidence type="ECO:0000256" key="4">
    <source>
        <dbReference type="ARBA" id="ARBA00023136"/>
    </source>
</evidence>
<organism evidence="7 9">
    <name type="scientific">Litorihabitans aurantiacus</name>
    <dbReference type="NCBI Taxonomy" id="1930061"/>
    <lineage>
        <taxon>Bacteria</taxon>
        <taxon>Bacillati</taxon>
        <taxon>Actinomycetota</taxon>
        <taxon>Actinomycetes</taxon>
        <taxon>Micrococcales</taxon>
        <taxon>Beutenbergiaceae</taxon>
        <taxon>Litorihabitans</taxon>
    </lineage>
</organism>
<dbReference type="Pfam" id="PF09685">
    <property type="entry name" value="MamF_MmsF"/>
    <property type="match status" value="1"/>
</dbReference>
<feature type="transmembrane region" description="Helical" evidence="6">
    <location>
        <begin position="191"/>
        <end position="214"/>
    </location>
</feature>
<evidence type="ECO:0000256" key="6">
    <source>
        <dbReference type="SAM" id="Phobius"/>
    </source>
</evidence>
<dbReference type="EMBL" id="BSUM01000001">
    <property type="protein sequence ID" value="GMA30012.1"/>
    <property type="molecule type" value="Genomic_DNA"/>
</dbReference>
<reference evidence="7" key="2">
    <citation type="submission" date="2023-02" db="EMBL/GenBank/DDBJ databases">
        <authorList>
            <person name="Sun Q."/>
            <person name="Mori K."/>
        </authorList>
    </citation>
    <scope>NUCLEOTIDE SEQUENCE</scope>
    <source>
        <strain evidence="7">NBRC 112290</strain>
    </source>
</reference>
<comment type="caution">
    <text evidence="7">The sequence shown here is derived from an EMBL/GenBank/DDBJ whole genome shotgun (WGS) entry which is preliminary data.</text>
</comment>
<name>A0AA37USK8_9MICO</name>
<keyword evidence="3 6" id="KW-1133">Transmembrane helix</keyword>
<feature type="transmembrane region" description="Helical" evidence="6">
    <location>
        <begin position="111"/>
        <end position="136"/>
    </location>
</feature>
<evidence type="ECO:0000313" key="7">
    <source>
        <dbReference type="EMBL" id="GMA30012.1"/>
    </source>
</evidence>
<keyword evidence="4 6" id="KW-0472">Membrane</keyword>
<proteinExistence type="predicted"/>
<evidence type="ECO:0000313" key="8">
    <source>
        <dbReference type="EMBL" id="GMA33460.1"/>
    </source>
</evidence>
<evidence type="ECO:0000256" key="3">
    <source>
        <dbReference type="ARBA" id="ARBA00022989"/>
    </source>
</evidence>
<evidence type="ECO:0000256" key="2">
    <source>
        <dbReference type="ARBA" id="ARBA00022692"/>
    </source>
</evidence>
<keyword evidence="2 6" id="KW-0812">Transmembrane</keyword>
<keyword evidence="9" id="KW-1185">Reference proteome</keyword>
<evidence type="ECO:0008006" key="10">
    <source>
        <dbReference type="Google" id="ProtNLM"/>
    </source>
</evidence>
<dbReference type="AlphaFoldDB" id="A0AA37USK8"/>
<evidence type="ECO:0000256" key="1">
    <source>
        <dbReference type="ARBA" id="ARBA00004141"/>
    </source>
</evidence>
<accession>A0AA37USK8</accession>
<comment type="subcellular location">
    <subcellularLocation>
        <location evidence="1">Membrane</location>
        <topology evidence="1">Multi-pass membrane protein</topology>
    </subcellularLocation>
</comment>
<evidence type="ECO:0000313" key="9">
    <source>
        <dbReference type="Proteomes" id="UP001157161"/>
    </source>
</evidence>
<reference evidence="7" key="1">
    <citation type="journal article" date="2014" name="Int. J. Syst. Evol. Microbiol.">
        <title>Complete genome sequence of Corynebacterium casei LMG S-19264T (=DSM 44701T), isolated from a smear-ripened cheese.</title>
        <authorList>
            <consortium name="US DOE Joint Genome Institute (JGI-PGF)"/>
            <person name="Walter F."/>
            <person name="Albersmeier A."/>
            <person name="Kalinowski J."/>
            <person name="Ruckert C."/>
        </authorList>
    </citation>
    <scope>NUCLEOTIDE SEQUENCE</scope>
    <source>
        <strain evidence="7">NBRC 112290</strain>
    </source>
</reference>
<dbReference type="InterPro" id="IPR019109">
    <property type="entry name" value="MamF_MmsF"/>
</dbReference>
<feature type="transmembrane region" description="Helical" evidence="6">
    <location>
        <begin position="157"/>
        <end position="179"/>
    </location>
</feature>
<dbReference type="Proteomes" id="UP001157161">
    <property type="component" value="Unassembled WGS sequence"/>
</dbReference>
<gene>
    <name evidence="7" type="ORF">GCM10025875_00040</name>
    <name evidence="8" type="ORF">GCM10025875_34520</name>
</gene>